<dbReference type="CDD" id="cd00200">
    <property type="entry name" value="WD40"/>
    <property type="match status" value="1"/>
</dbReference>
<feature type="repeat" description="WD" evidence="4">
    <location>
        <begin position="97"/>
        <end position="138"/>
    </location>
</feature>
<dbReference type="InterPro" id="IPR015943">
    <property type="entry name" value="WD40/YVTN_repeat-like_dom_sf"/>
</dbReference>
<evidence type="ECO:0000313" key="5">
    <source>
        <dbReference type="EMBL" id="CAK74513.1"/>
    </source>
</evidence>
<dbReference type="InterPro" id="IPR036322">
    <property type="entry name" value="WD40_repeat_dom_sf"/>
</dbReference>
<dbReference type="KEGG" id="ptm:GSPATT00010713001"/>
<dbReference type="AlphaFoldDB" id="A0CUP6"/>
<name>A0CUP6_PARTE</name>
<dbReference type="Pfam" id="PF00400">
    <property type="entry name" value="WD40"/>
    <property type="match status" value="4"/>
</dbReference>
<dbReference type="SUPFAM" id="SSF50978">
    <property type="entry name" value="WD40 repeat-like"/>
    <property type="match status" value="2"/>
</dbReference>
<dbReference type="Gene3D" id="2.130.10.10">
    <property type="entry name" value="YVTN repeat-like/Quinoprotein amine dehydrogenase"/>
    <property type="match status" value="3"/>
</dbReference>
<feature type="repeat" description="WD" evidence="4">
    <location>
        <begin position="181"/>
        <end position="214"/>
    </location>
</feature>
<dbReference type="InParanoid" id="A0CUP6"/>
<dbReference type="PANTHER" id="PTHR19868">
    <property type="entry name" value="RECEPTOR FOR ACTIVATED PROTEIN KINASE C RACK1"/>
    <property type="match status" value="1"/>
</dbReference>
<evidence type="ECO:0000313" key="6">
    <source>
        <dbReference type="Proteomes" id="UP000000600"/>
    </source>
</evidence>
<keyword evidence="3" id="KW-0677">Repeat</keyword>
<feature type="repeat" description="WD" evidence="4">
    <location>
        <begin position="223"/>
        <end position="264"/>
    </location>
</feature>
<dbReference type="RefSeq" id="XP_001441910.1">
    <property type="nucleotide sequence ID" value="XM_001441873.1"/>
</dbReference>
<proteinExistence type="inferred from homology"/>
<dbReference type="GO" id="GO:0005634">
    <property type="term" value="C:nucleus"/>
    <property type="evidence" value="ECO:0000318"/>
    <property type="project" value="GO_Central"/>
</dbReference>
<dbReference type="SMART" id="SM00320">
    <property type="entry name" value="WD40"/>
    <property type="match status" value="5"/>
</dbReference>
<dbReference type="InterPro" id="IPR001680">
    <property type="entry name" value="WD40_rpt"/>
</dbReference>
<evidence type="ECO:0000256" key="4">
    <source>
        <dbReference type="PROSITE-ProRule" id="PRU00221"/>
    </source>
</evidence>
<dbReference type="GO" id="GO:2001125">
    <property type="term" value="P:negative regulation of translational frameshifting"/>
    <property type="evidence" value="ECO:0000318"/>
    <property type="project" value="GO_Central"/>
</dbReference>
<comment type="similarity">
    <text evidence="1">Belongs to the WD repeat G protein beta family. Ribosomal protein RACK1 subfamily.</text>
</comment>
<evidence type="ECO:0000256" key="1">
    <source>
        <dbReference type="ARBA" id="ARBA00007253"/>
    </source>
</evidence>
<dbReference type="GO" id="GO:0045182">
    <property type="term" value="F:translation regulator activity"/>
    <property type="evidence" value="ECO:0007669"/>
    <property type="project" value="InterPro"/>
</dbReference>
<dbReference type="OrthoDB" id="10261640at2759"/>
<dbReference type="PROSITE" id="PS00678">
    <property type="entry name" value="WD_REPEATS_1"/>
    <property type="match status" value="4"/>
</dbReference>
<dbReference type="GO" id="GO:0005080">
    <property type="term" value="F:protein kinase C binding"/>
    <property type="evidence" value="ECO:0000318"/>
    <property type="project" value="GO_Central"/>
</dbReference>
<protein>
    <submittedName>
        <fullName evidence="5">Uncharacterized protein</fullName>
    </submittedName>
</protein>
<keyword evidence="6" id="KW-1185">Reference proteome</keyword>
<gene>
    <name evidence="5" type="ORF">GSPATT00010713001</name>
</gene>
<dbReference type="GO" id="GO:0005829">
    <property type="term" value="C:cytosol"/>
    <property type="evidence" value="ECO:0000318"/>
    <property type="project" value="GO_Central"/>
</dbReference>
<dbReference type="PROSITE" id="PS50082">
    <property type="entry name" value="WD_REPEATS_2"/>
    <property type="match status" value="4"/>
</dbReference>
<dbReference type="InterPro" id="IPR020472">
    <property type="entry name" value="WD40_PAC1"/>
</dbReference>
<dbReference type="InterPro" id="IPR045223">
    <property type="entry name" value="RACK1-like"/>
</dbReference>
<dbReference type="eggNOG" id="KOG0263">
    <property type="taxonomic scope" value="Eukaryota"/>
</dbReference>
<dbReference type="GeneID" id="5027695"/>
<organism evidence="5 6">
    <name type="scientific">Paramecium tetraurelia</name>
    <dbReference type="NCBI Taxonomy" id="5888"/>
    <lineage>
        <taxon>Eukaryota</taxon>
        <taxon>Sar</taxon>
        <taxon>Alveolata</taxon>
        <taxon>Ciliophora</taxon>
        <taxon>Intramacronucleata</taxon>
        <taxon>Oligohymenophorea</taxon>
        <taxon>Peniculida</taxon>
        <taxon>Parameciidae</taxon>
        <taxon>Paramecium</taxon>
    </lineage>
</organism>
<evidence type="ECO:0000256" key="2">
    <source>
        <dbReference type="ARBA" id="ARBA00022574"/>
    </source>
</evidence>
<dbReference type="InterPro" id="IPR019775">
    <property type="entry name" value="WD40_repeat_CS"/>
</dbReference>
<evidence type="ECO:0000256" key="3">
    <source>
        <dbReference type="ARBA" id="ARBA00022737"/>
    </source>
</evidence>
<dbReference type="PROSITE" id="PS50294">
    <property type="entry name" value="WD_REPEATS_REGION"/>
    <property type="match status" value="4"/>
</dbReference>
<dbReference type="Proteomes" id="UP000000600">
    <property type="component" value="Unassembled WGS sequence"/>
</dbReference>
<sequence length="537" mass="61627">MNLNWMSQAQIVSINQSNEKGDNNYSFVISSDNSKIISGYSQSIKSYSLDANSKQNIDRSVPQKINCLVQIDLNTVSIGCGKKIYLNQLNKSEDLVLGEHEYNITCLSYSQITSLLASGSEDEKIFLWNVNAQKKIAVFEGHRGWINQLSFSPDGQCLASASEDQQIKLWNIEQSEQSNISKGHQKCVNQVAFSKDGLIIASCSADCSIILWDLIEKNFIIMLKEHTADVRCLEFSFSSKWLASGSIDGSICLWDVKFPQETTLYCKINELYLYPDFLCFAPSDCFATISNDRGQKMKQKIVTKIQVWSLDQIDKKDDKKLEIQKYGINPMCLSDRYRDEDYIFQGYDTLVKVHNLSNDQIEILEGHSSKVVIIKSWDYDRQLLSIDNKNNMIIWQKTNNSWKQQSQIQLEPGTVQNDIIDSQYQDQFVSINSNANAIIISNLNQMQKQRPFIDLDIKFWRSYLSNSQQLFITMGDQQITVIDSCSGEIKFKIENPINSDQSIISNDDGFLAILERYSNKIFIVDIFQKIRRCKFRI</sequence>
<dbReference type="PRINTS" id="PR00320">
    <property type="entry name" value="GPROTEINBRPT"/>
</dbReference>
<dbReference type="GO" id="GO:0072344">
    <property type="term" value="P:rescue of stalled ribosome"/>
    <property type="evidence" value="ECO:0000318"/>
    <property type="project" value="GO_Central"/>
</dbReference>
<dbReference type="HOGENOM" id="CLU_507604_0_0_1"/>
<accession>A0CUP6</accession>
<feature type="repeat" description="WD" evidence="4">
    <location>
        <begin position="139"/>
        <end position="180"/>
    </location>
</feature>
<keyword evidence="2 4" id="KW-0853">WD repeat</keyword>
<dbReference type="GO" id="GO:0043022">
    <property type="term" value="F:ribosome binding"/>
    <property type="evidence" value="ECO:0000318"/>
    <property type="project" value="GO_Central"/>
</dbReference>
<reference evidence="5 6" key="1">
    <citation type="journal article" date="2006" name="Nature">
        <title>Global trends of whole-genome duplications revealed by the ciliate Paramecium tetraurelia.</title>
        <authorList>
            <consortium name="Genoscope"/>
            <person name="Aury J.-M."/>
            <person name="Jaillon O."/>
            <person name="Duret L."/>
            <person name="Noel B."/>
            <person name="Jubin C."/>
            <person name="Porcel B.M."/>
            <person name="Segurens B."/>
            <person name="Daubin V."/>
            <person name="Anthouard V."/>
            <person name="Aiach N."/>
            <person name="Arnaiz O."/>
            <person name="Billaut A."/>
            <person name="Beisson J."/>
            <person name="Blanc I."/>
            <person name="Bouhouche K."/>
            <person name="Camara F."/>
            <person name="Duharcourt S."/>
            <person name="Guigo R."/>
            <person name="Gogendeau D."/>
            <person name="Katinka M."/>
            <person name="Keller A.-M."/>
            <person name="Kissmehl R."/>
            <person name="Klotz C."/>
            <person name="Koll F."/>
            <person name="Le Moue A."/>
            <person name="Lepere C."/>
            <person name="Malinsky S."/>
            <person name="Nowacki M."/>
            <person name="Nowak J.K."/>
            <person name="Plattner H."/>
            <person name="Poulain J."/>
            <person name="Ruiz F."/>
            <person name="Serrano V."/>
            <person name="Zagulski M."/>
            <person name="Dessen P."/>
            <person name="Betermier M."/>
            <person name="Weissenbach J."/>
            <person name="Scarpelli C."/>
            <person name="Schachter V."/>
            <person name="Sperling L."/>
            <person name="Meyer E."/>
            <person name="Cohen J."/>
            <person name="Wincker P."/>
        </authorList>
    </citation>
    <scope>NUCLEOTIDE SEQUENCE [LARGE SCALE GENOMIC DNA]</scope>
    <source>
        <strain evidence="5 6">Stock d4-2</strain>
    </source>
</reference>
<dbReference type="EMBL" id="CT868185">
    <property type="protein sequence ID" value="CAK74513.1"/>
    <property type="molecule type" value="Genomic_DNA"/>
</dbReference>